<feature type="region of interest" description="Disordered" evidence="1">
    <location>
        <begin position="134"/>
        <end position="162"/>
    </location>
</feature>
<dbReference type="Pfam" id="PF19481">
    <property type="entry name" value="DUF6017"/>
    <property type="match status" value="1"/>
</dbReference>
<evidence type="ECO:0000259" key="3">
    <source>
        <dbReference type="Pfam" id="PF19481"/>
    </source>
</evidence>
<evidence type="ECO:0000313" key="5">
    <source>
        <dbReference type="Proteomes" id="UP000481852"/>
    </source>
</evidence>
<reference evidence="4 5" key="1">
    <citation type="submission" date="2019-08" db="EMBL/GenBank/DDBJ databases">
        <title>In-depth cultivation of the pig gut microbiome towards novel bacterial diversity and tailored functional studies.</title>
        <authorList>
            <person name="Wylensek D."/>
            <person name="Hitch T.C.A."/>
            <person name="Clavel T."/>
        </authorList>
    </citation>
    <scope>NUCLEOTIDE SEQUENCE [LARGE SCALE GENOMIC DNA]</scope>
    <source>
        <strain evidence="4 5">Oil+RF-744-WCA-WT-11</strain>
    </source>
</reference>
<dbReference type="Proteomes" id="UP000481852">
    <property type="component" value="Unassembled WGS sequence"/>
</dbReference>
<accession>A0A6L5X2V3</accession>
<dbReference type="InterPro" id="IPR046059">
    <property type="entry name" value="DUF6017"/>
</dbReference>
<comment type="caution">
    <text evidence="4">The sequence shown here is derived from an EMBL/GenBank/DDBJ whole genome shotgun (WGS) entry which is preliminary data.</text>
</comment>
<feature type="domain" description="Replication initiator A N-terminal" evidence="2">
    <location>
        <begin position="15"/>
        <end position="89"/>
    </location>
</feature>
<name>A0A6L5X2V3_9FIRM</name>
<gene>
    <name evidence="4" type="ORF">FYJ35_02065</name>
</gene>
<dbReference type="AlphaFoldDB" id="A0A6L5X2V3"/>
<evidence type="ECO:0000256" key="1">
    <source>
        <dbReference type="SAM" id="MobiDB-lite"/>
    </source>
</evidence>
<sequence length="297" mass="34124">MTFPFHYGGEAESYTFYRVPKILFTEKVFDHLSTDAKLLYGLLLDRMQLSLKNGWVDENGKVFIYYTVESIMDALTCGNKKAGLLLAELDEKKGIGLISRVRQGLGKPDRIYVHKCVVPEMSFGHIQKCRNDMSGDVPSTGQEMSKRHANKTDRNNTEHSKNDLIVSAEPGWDESAMKERRAYREYFLERCSFEVLKAENHYSAGELDELLELLVDVCCSRQKTIRISGDEKPMAIVKSRFMKLDSEHIRYVLHCFKENTTKVRNIKQYLLASLYNAPMTIGSYYTALVQHDLYGVD</sequence>
<dbReference type="InterPro" id="IPR010724">
    <property type="entry name" value="RepA_N"/>
</dbReference>
<organism evidence="4 5">
    <name type="scientific">Porcincola intestinalis</name>
    <dbReference type="NCBI Taxonomy" id="2606632"/>
    <lineage>
        <taxon>Bacteria</taxon>
        <taxon>Bacillati</taxon>
        <taxon>Bacillota</taxon>
        <taxon>Clostridia</taxon>
        <taxon>Lachnospirales</taxon>
        <taxon>Lachnospiraceae</taxon>
        <taxon>Porcincola</taxon>
    </lineage>
</organism>
<dbReference type="Pfam" id="PF06970">
    <property type="entry name" value="RepA_N"/>
    <property type="match status" value="1"/>
</dbReference>
<dbReference type="EMBL" id="VULZ01000001">
    <property type="protein sequence ID" value="MSS13837.1"/>
    <property type="molecule type" value="Genomic_DNA"/>
</dbReference>
<keyword evidence="5" id="KW-1185">Reference proteome</keyword>
<proteinExistence type="predicted"/>
<evidence type="ECO:0000313" key="4">
    <source>
        <dbReference type="EMBL" id="MSS13837.1"/>
    </source>
</evidence>
<feature type="domain" description="DUF6017" evidence="3">
    <location>
        <begin position="171"/>
        <end position="293"/>
    </location>
</feature>
<protein>
    <submittedName>
        <fullName evidence="4">Replication initiator protein A</fullName>
    </submittedName>
</protein>
<evidence type="ECO:0000259" key="2">
    <source>
        <dbReference type="Pfam" id="PF06970"/>
    </source>
</evidence>
<feature type="compositionally biased region" description="Basic and acidic residues" evidence="1">
    <location>
        <begin position="144"/>
        <end position="162"/>
    </location>
</feature>